<evidence type="ECO:0000313" key="2">
    <source>
        <dbReference type="Proteomes" id="UP000011758"/>
    </source>
</evidence>
<name>M2PKY8_9FIRM</name>
<dbReference type="Proteomes" id="UP000011758">
    <property type="component" value="Unassembled WGS sequence"/>
</dbReference>
<proteinExistence type="predicted"/>
<dbReference type="BioCyc" id="ECAT999415-HMP:GTTI-1718-MONOMER"/>
<accession>M2PKY8</accession>
<sequence>MIFYDAENNHCRQTAFKLKEYFNQEIIDIRECLNNQKFQFYEENHLGFIIPVEKVTFSNDIELFFKNLNIQTNSYPYTYLIVCYNHTTGSIGKDVNTYMKEKNLALWAMYGLKDEHITDILTNIKAKKIGNYLKNSLPSILSIALKAYLKHRK</sequence>
<organism evidence="1 2">
    <name type="scientific">Eggerthia catenaformis OT 569 = DSM 20559</name>
    <dbReference type="NCBI Taxonomy" id="999415"/>
    <lineage>
        <taxon>Bacteria</taxon>
        <taxon>Bacillati</taxon>
        <taxon>Bacillota</taxon>
        <taxon>Erysipelotrichia</taxon>
        <taxon>Erysipelotrichales</taxon>
        <taxon>Coprobacillaceae</taxon>
        <taxon>Eggerthia</taxon>
    </lineage>
</organism>
<evidence type="ECO:0000313" key="1">
    <source>
        <dbReference type="EMBL" id="EMD16254.1"/>
    </source>
</evidence>
<gene>
    <name evidence="1" type="ORF">HMPREF9943_01657</name>
</gene>
<dbReference type="AlphaFoldDB" id="M2PKY8"/>
<keyword evidence="2" id="KW-1185">Reference proteome</keyword>
<dbReference type="STRING" id="999415.HMPREF9943_01657"/>
<dbReference type="RefSeq" id="WP_004803971.1">
    <property type="nucleotide sequence ID" value="NZ_AUGJ01000021.1"/>
</dbReference>
<reference evidence="1 2" key="1">
    <citation type="submission" date="2013-02" db="EMBL/GenBank/DDBJ databases">
        <title>The Genome Sequence of Lactobacillus catenaformis F0143.</title>
        <authorList>
            <consortium name="The Broad Institute Genome Sequencing Platform"/>
            <person name="Earl A."/>
            <person name="Ward D."/>
            <person name="Feldgarden M."/>
            <person name="Gevers D."/>
            <person name="Izard J."/>
            <person name="Blanton J.M."/>
            <person name="Mathney J."/>
            <person name="Dewhirst F.E."/>
            <person name="Young S.K."/>
            <person name="Zeng Q."/>
            <person name="Gargeya S."/>
            <person name="Fitzgerald M."/>
            <person name="Haas B."/>
            <person name="Abouelleil A."/>
            <person name="Alvarado L."/>
            <person name="Arachchi H.M."/>
            <person name="Berlin A."/>
            <person name="Chapman S.B."/>
            <person name="Gearin G."/>
            <person name="Goldberg J."/>
            <person name="Griggs A."/>
            <person name="Gujja S."/>
            <person name="Hansen M."/>
            <person name="Heiman D."/>
            <person name="Howarth C."/>
            <person name="Larimer J."/>
            <person name="Lui A."/>
            <person name="MacDonald P.J.P."/>
            <person name="McCowen C."/>
            <person name="Montmayeur A."/>
            <person name="Murphy C."/>
            <person name="Neiman D."/>
            <person name="Pearson M."/>
            <person name="Priest M."/>
            <person name="Roberts A."/>
            <person name="Saif S."/>
            <person name="Shea T."/>
            <person name="Sisk P."/>
            <person name="Stolte C."/>
            <person name="Sykes S."/>
            <person name="Wortman J."/>
            <person name="Nusbaum C."/>
            <person name="Birren B."/>
        </authorList>
    </citation>
    <scope>NUCLEOTIDE SEQUENCE [LARGE SCALE GENOMIC DNA]</scope>
    <source>
        <strain evidence="1 2">OT 569</strain>
    </source>
</reference>
<comment type="caution">
    <text evidence="1">The sequence shown here is derived from an EMBL/GenBank/DDBJ whole genome shotgun (WGS) entry which is preliminary data.</text>
</comment>
<dbReference type="EMBL" id="AGEJ01000024">
    <property type="protein sequence ID" value="EMD16254.1"/>
    <property type="molecule type" value="Genomic_DNA"/>
</dbReference>
<protein>
    <submittedName>
        <fullName evidence="1">Uncharacterized protein</fullName>
    </submittedName>
</protein>